<name>A0A3B0C2L4_9FLAO</name>
<evidence type="ECO:0000313" key="1">
    <source>
        <dbReference type="EMBL" id="RKN78419.1"/>
    </source>
</evidence>
<sequence length="124" mass="14110">MSNIIYKDESYYIIGLCMDVHNELGKGFSEAVYSSALEIELKSNGVPYQKEVKFKIDYKGQTLSSHYYADYVVENKIILELKAIEKLTSSHVKQTLNYLAASKLKLGLLINFGEDSLSYKRVVL</sequence>
<organism evidence="1 2">
    <name type="scientific">Ulvibacterium marinum</name>
    <dbReference type="NCBI Taxonomy" id="2419782"/>
    <lineage>
        <taxon>Bacteria</taxon>
        <taxon>Pseudomonadati</taxon>
        <taxon>Bacteroidota</taxon>
        <taxon>Flavobacteriia</taxon>
        <taxon>Flavobacteriales</taxon>
        <taxon>Flavobacteriaceae</taxon>
        <taxon>Ulvibacterium</taxon>
    </lineage>
</organism>
<gene>
    <name evidence="1" type="ORF">D7Z94_19570</name>
</gene>
<dbReference type="RefSeq" id="WP_120713326.1">
    <property type="nucleotide sequence ID" value="NZ_CANMKH010000012.1"/>
</dbReference>
<dbReference type="Pfam" id="PF13366">
    <property type="entry name" value="PDDEXK_3"/>
    <property type="match status" value="1"/>
</dbReference>
<accession>A0A3B0C2L4</accession>
<dbReference type="Proteomes" id="UP000276603">
    <property type="component" value="Unassembled WGS sequence"/>
</dbReference>
<dbReference type="NCBIfam" id="TIGR04256">
    <property type="entry name" value="GxxExxY"/>
    <property type="match status" value="1"/>
</dbReference>
<dbReference type="AlphaFoldDB" id="A0A3B0C2L4"/>
<comment type="caution">
    <text evidence="1">The sequence shown here is derived from an EMBL/GenBank/DDBJ whole genome shotgun (WGS) entry which is preliminary data.</text>
</comment>
<keyword evidence="2" id="KW-1185">Reference proteome</keyword>
<proteinExistence type="predicted"/>
<dbReference type="InterPro" id="IPR026350">
    <property type="entry name" value="GxxExxY"/>
</dbReference>
<reference evidence="1 2" key="1">
    <citation type="submission" date="2018-10" db="EMBL/GenBank/DDBJ databases">
        <title>Ulvibacterium marinum gen. nov., sp. nov., a novel marine bacterium of the family Flavobacteriaceae, isolated from a culture of the green alga Ulva prolifera.</title>
        <authorList>
            <person name="Zhang Z."/>
        </authorList>
    </citation>
    <scope>NUCLEOTIDE SEQUENCE [LARGE SCALE GENOMIC DNA]</scope>
    <source>
        <strain evidence="1 2">CCMM003</strain>
    </source>
</reference>
<dbReference type="OrthoDB" id="9806869at2"/>
<dbReference type="EMBL" id="RBCJ01000004">
    <property type="protein sequence ID" value="RKN78419.1"/>
    <property type="molecule type" value="Genomic_DNA"/>
</dbReference>
<evidence type="ECO:0000313" key="2">
    <source>
        <dbReference type="Proteomes" id="UP000276603"/>
    </source>
</evidence>
<protein>
    <submittedName>
        <fullName evidence="1">GxxExxY protein</fullName>
    </submittedName>
</protein>